<reference evidence="5 6" key="1">
    <citation type="journal article" date="2014" name="BMC Biol.">
        <title>A comprehensive evaluation of rodent malaria parasite genomes and gene expression.</title>
        <authorList>
            <person name="Otto T.D."/>
            <person name="Bohme U."/>
            <person name="Jackson A.P."/>
            <person name="Hunt M."/>
            <person name="Franke-Fayard B."/>
            <person name="Hoeijmakers W.A."/>
            <person name="Religa A.A."/>
            <person name="Robertson L."/>
            <person name="Sanders M."/>
            <person name="Ogun S.A."/>
            <person name="Cunningham D."/>
            <person name="Erhart A."/>
            <person name="Billker O."/>
            <person name="Khan S.M."/>
            <person name="Stunnenberg H.G."/>
            <person name="Langhorne J."/>
            <person name="Holder A.A."/>
            <person name="Waters A.P."/>
            <person name="Newbold C.I."/>
            <person name="Pain A."/>
            <person name="Berriman M."/>
            <person name="Janse C.J."/>
        </authorList>
    </citation>
    <scope>NUCLEOTIDE SEQUENCE [LARGE SCALE GENOMIC DNA]</scope>
    <source>
        <strain evidence="4 5">17X</strain>
        <strain evidence="3 6">YM</strain>
    </source>
</reference>
<gene>
    <name evidence="4" type="ORF">PY17X_0706500</name>
    <name evidence="3" type="ORF">PYYM_0706400</name>
</gene>
<evidence type="ECO:0000256" key="1">
    <source>
        <dbReference type="SAM" id="MobiDB-lite"/>
    </source>
</evidence>
<feature type="region of interest" description="Disordered" evidence="1">
    <location>
        <begin position="325"/>
        <end position="354"/>
    </location>
</feature>
<dbReference type="Proteomes" id="UP000072874">
    <property type="component" value="Chromosome 7"/>
</dbReference>
<dbReference type="OrthoDB" id="375960at2759"/>
<dbReference type="AlphaFoldDB" id="A0A077Y4J5"/>
<proteinExistence type="predicted"/>
<dbReference type="VEuPathDB" id="PlasmoDB:PY03127"/>
<dbReference type="GeneID" id="3830320"/>
<dbReference type="InterPro" id="IPR036259">
    <property type="entry name" value="MFS_trans_sf"/>
</dbReference>
<evidence type="ECO:0000313" key="6">
    <source>
        <dbReference type="Proteomes" id="UP000072904"/>
    </source>
</evidence>
<sequence>MNDVSKNENEENCTSKFPNEREEKMIELSNKVEDDSIKKNENDGNNIFANITLCLMGMSSVLLYNCVLNTTPHIHALLNKDIIVSYTFFIYFLVLVLISLFISLFIEVKTHIYDACFILSFILQLLYPFVVKYYYKNTILFYMLIVLVGATCSMMKTMIFPFATIAVNSSKVICLSYGLTGIYSFIITTIFFYFVIHIDKDIHKLMTSIFITSSINSLFILVSFICYTILKQTDSFKKKFKIYHDQKKIQIATKLQQLEQPPCTNKDNTPSQNDPPKNFTINVNDEKDEANETKETNSISNVEDINSKKKTESIDDLNTFSKNNLNNEISGNSTSAPMDTLNSSKKNDNNDTTNMQDKNVIHRFINLIKIRIREYRDQGKTQIFLFKKGFIFLFCSFYNIFLKILVFPVVCPEMWTNNVDERYILIGMVQIADCISRIFPTSAKSFPIFKIFLFPQKKVLIYSLARTILSILCLLVPLNKIPIFDNFIFQCILIFSNIYLNGWFVVLSFINISDVLKPFNSMRNVATISSLGSSFLRIGLLTGYVFSTKYKNFVKNL</sequence>
<feature type="transmembrane region" description="Helical" evidence="2">
    <location>
        <begin position="208"/>
        <end position="230"/>
    </location>
</feature>
<dbReference type="OMA" id="RTYDICF"/>
<reference evidence="4" key="4">
    <citation type="submission" date="2019-05" db="EMBL/GenBank/DDBJ databases">
        <authorList>
            <consortium name="Pathogen Informatics"/>
        </authorList>
    </citation>
    <scope>NUCLEOTIDE SEQUENCE</scope>
    <source>
        <strain evidence="4">17X</strain>
    </source>
</reference>
<dbReference type="VEuPathDB" id="PlasmoDB:PYYM_0706400"/>
<dbReference type="SUPFAM" id="SSF103473">
    <property type="entry name" value="MFS general substrate transporter"/>
    <property type="match status" value="1"/>
</dbReference>
<feature type="transmembrane region" description="Helical" evidence="2">
    <location>
        <begin position="141"/>
        <end position="163"/>
    </location>
</feature>
<dbReference type="Proteomes" id="UP000072904">
    <property type="component" value="Chromosome 7"/>
</dbReference>
<feature type="transmembrane region" description="Helical" evidence="2">
    <location>
        <begin position="524"/>
        <end position="547"/>
    </location>
</feature>
<evidence type="ECO:0000256" key="2">
    <source>
        <dbReference type="SAM" id="Phobius"/>
    </source>
</evidence>
<dbReference type="RefSeq" id="XP_022811764.1">
    <property type="nucleotide sequence ID" value="XM_022955490.1"/>
</dbReference>
<feature type="transmembrane region" description="Helical" evidence="2">
    <location>
        <begin position="84"/>
        <end position="105"/>
    </location>
</feature>
<evidence type="ECO:0000313" key="4">
    <source>
        <dbReference type="EMBL" id="VTZ76309.1"/>
    </source>
</evidence>
<dbReference type="EMBL" id="LM993661">
    <property type="protein sequence ID" value="VTZ76309.1"/>
    <property type="molecule type" value="Genomic_DNA"/>
</dbReference>
<dbReference type="EMBL" id="LK934635">
    <property type="protein sequence ID" value="CDU17185.1"/>
    <property type="molecule type" value="Genomic_DNA"/>
</dbReference>
<keyword evidence="2" id="KW-1133">Transmembrane helix</keyword>
<name>A0A077Y4J5_PLAYE</name>
<feature type="transmembrane region" description="Helical" evidence="2">
    <location>
        <begin position="459"/>
        <end position="481"/>
    </location>
</feature>
<feature type="transmembrane region" description="Helical" evidence="2">
    <location>
        <begin position="487"/>
        <end position="512"/>
    </location>
</feature>
<feature type="compositionally biased region" description="Polar residues" evidence="1">
    <location>
        <begin position="259"/>
        <end position="283"/>
    </location>
</feature>
<dbReference type="VEuPathDB" id="PlasmoDB:Py17XNL_000704156"/>
<evidence type="ECO:0000313" key="5">
    <source>
        <dbReference type="Proteomes" id="UP000072874"/>
    </source>
</evidence>
<reference evidence="3" key="2">
    <citation type="submission" date="2014-05" db="EMBL/GenBank/DDBJ databases">
        <authorList>
            <person name="Aslett A.Martin."/>
            <person name="De Silva Nishadi"/>
        </authorList>
    </citation>
    <scope>NUCLEOTIDE SEQUENCE</scope>
    <source>
        <strain evidence="3">YM</strain>
    </source>
</reference>
<keyword evidence="2" id="KW-0472">Membrane</keyword>
<reference evidence="4" key="3">
    <citation type="submission" date="2014-05" db="EMBL/GenBank/DDBJ databases">
        <authorList>
            <person name="Aslett M.A."/>
            <person name="De Silva N."/>
        </authorList>
    </citation>
    <scope>NUCLEOTIDE SEQUENCE</scope>
    <source>
        <strain evidence="4">17X</strain>
    </source>
</reference>
<feature type="region of interest" description="Disordered" evidence="1">
    <location>
        <begin position="259"/>
        <end position="304"/>
    </location>
</feature>
<organism evidence="3 6">
    <name type="scientific">Plasmodium yoelii</name>
    <dbReference type="NCBI Taxonomy" id="5861"/>
    <lineage>
        <taxon>Eukaryota</taxon>
        <taxon>Sar</taxon>
        <taxon>Alveolata</taxon>
        <taxon>Apicomplexa</taxon>
        <taxon>Aconoidasida</taxon>
        <taxon>Haemosporida</taxon>
        <taxon>Plasmodiidae</taxon>
        <taxon>Plasmodium</taxon>
        <taxon>Plasmodium (Vinckeia)</taxon>
    </lineage>
</organism>
<keyword evidence="2" id="KW-0812">Transmembrane</keyword>
<feature type="transmembrane region" description="Helical" evidence="2">
    <location>
        <begin position="47"/>
        <end position="64"/>
    </location>
</feature>
<feature type="transmembrane region" description="Helical" evidence="2">
    <location>
        <begin position="390"/>
        <end position="410"/>
    </location>
</feature>
<evidence type="ECO:0000313" key="3">
    <source>
        <dbReference type="EMBL" id="CDU17185.1"/>
    </source>
</evidence>
<dbReference type="VEuPathDB" id="PlasmoDB:PY17X_0706500"/>
<protein>
    <submittedName>
        <fullName evidence="4">Nucleoside transporter 2, putative</fullName>
    </submittedName>
    <submittedName>
        <fullName evidence="3">Nucleoside transporter, putative</fullName>
    </submittedName>
</protein>
<dbReference type="KEGG" id="pyo:PY17X_0706500"/>
<feature type="transmembrane region" description="Helical" evidence="2">
    <location>
        <begin position="175"/>
        <end position="196"/>
    </location>
</feature>
<accession>A0A077Y4J5</accession>
<feature type="transmembrane region" description="Helical" evidence="2">
    <location>
        <begin position="112"/>
        <end position="135"/>
    </location>
</feature>